<comment type="caution">
    <text evidence="1">The sequence shown here is derived from an EMBL/GenBank/DDBJ whole genome shotgun (WGS) entry which is preliminary data.</text>
</comment>
<evidence type="ECO:0000313" key="1">
    <source>
        <dbReference type="EMBL" id="RIY37475.1"/>
    </source>
</evidence>
<protein>
    <submittedName>
        <fullName evidence="1">Uncharacterized protein</fullName>
    </submittedName>
</protein>
<name>A0A3A1YIH3_9GAMM</name>
<sequence length="158" mass="19097">MLLKFKNAGTWEKPEVILREIQTELYVLWLGDEESTARRVLLKYRHYLDDWKETALEFEKTLNTHDWIIERFYYAFPSLQLKFENRKALLKNQDEVIRHVKLFFNCLEQLKLHDKRLVTVYRETACMTTTHVLALLCLMTNIRKGYIEVQDDRRTNAL</sequence>
<gene>
    <name evidence="1" type="ORF">CKF58_04965</name>
</gene>
<organism evidence="1 2">
    <name type="scientific">Psittacicella hinzii</name>
    <dbReference type="NCBI Taxonomy" id="2028575"/>
    <lineage>
        <taxon>Bacteria</taxon>
        <taxon>Pseudomonadati</taxon>
        <taxon>Pseudomonadota</taxon>
        <taxon>Gammaproteobacteria</taxon>
        <taxon>Pasteurellales</taxon>
        <taxon>Psittacicellaceae</taxon>
        <taxon>Psittacicella</taxon>
    </lineage>
</organism>
<reference evidence="1 2" key="1">
    <citation type="submission" date="2017-08" db="EMBL/GenBank/DDBJ databases">
        <title>Reclassification of Bisgaard taxon 37 and 44.</title>
        <authorList>
            <person name="Christensen H."/>
        </authorList>
    </citation>
    <scope>NUCLEOTIDE SEQUENCE [LARGE SCALE GENOMIC DNA]</scope>
    <source>
        <strain evidence="1 2">111</strain>
    </source>
</reference>
<proteinExistence type="predicted"/>
<evidence type="ECO:0000313" key="2">
    <source>
        <dbReference type="Proteomes" id="UP000265916"/>
    </source>
</evidence>
<dbReference type="AlphaFoldDB" id="A0A3A1YIH3"/>
<accession>A0A3A1YIH3</accession>
<dbReference type="RefSeq" id="WP_119531582.1">
    <property type="nucleotide sequence ID" value="NZ_JBHSSP010000039.1"/>
</dbReference>
<dbReference type="EMBL" id="NRJG01000086">
    <property type="protein sequence ID" value="RIY37475.1"/>
    <property type="molecule type" value="Genomic_DNA"/>
</dbReference>
<keyword evidence="2" id="KW-1185">Reference proteome</keyword>
<dbReference type="Proteomes" id="UP000265916">
    <property type="component" value="Unassembled WGS sequence"/>
</dbReference>